<reference evidence="3 4" key="1">
    <citation type="submission" date="2024-03" db="EMBL/GenBank/DDBJ databases">
        <title>Aureococcus anophagefferens CCMP1851 and Kratosvirus quantuckense: Draft genome of a second virus-susceptible host strain in the model system.</title>
        <authorList>
            <person name="Chase E."/>
            <person name="Truchon A.R."/>
            <person name="Schepens W."/>
            <person name="Wilhelm S.W."/>
        </authorList>
    </citation>
    <scope>NUCLEOTIDE SEQUENCE [LARGE SCALE GENOMIC DNA]</scope>
    <source>
        <strain evidence="3 4">CCMP1851</strain>
    </source>
</reference>
<dbReference type="EMBL" id="JBBJCI010000427">
    <property type="protein sequence ID" value="KAK7230571.1"/>
    <property type="molecule type" value="Genomic_DNA"/>
</dbReference>
<feature type="region of interest" description="Disordered" evidence="1">
    <location>
        <begin position="9"/>
        <end position="97"/>
    </location>
</feature>
<feature type="chain" id="PRO_5047048634" description="RxLR effector protein" evidence="2">
    <location>
        <begin position="16"/>
        <end position="216"/>
    </location>
</feature>
<gene>
    <name evidence="3" type="ORF">SO694_00079114</name>
</gene>
<evidence type="ECO:0000313" key="3">
    <source>
        <dbReference type="EMBL" id="KAK7230571.1"/>
    </source>
</evidence>
<feature type="compositionally biased region" description="Basic and acidic residues" evidence="1">
    <location>
        <begin position="31"/>
        <end position="97"/>
    </location>
</feature>
<organism evidence="3 4">
    <name type="scientific">Aureococcus anophagefferens</name>
    <name type="common">Harmful bloom alga</name>
    <dbReference type="NCBI Taxonomy" id="44056"/>
    <lineage>
        <taxon>Eukaryota</taxon>
        <taxon>Sar</taxon>
        <taxon>Stramenopiles</taxon>
        <taxon>Ochrophyta</taxon>
        <taxon>Pelagophyceae</taxon>
        <taxon>Pelagomonadales</taxon>
        <taxon>Pelagomonadaceae</taxon>
        <taxon>Aureococcus</taxon>
    </lineage>
</organism>
<evidence type="ECO:0000256" key="2">
    <source>
        <dbReference type="SAM" id="SignalP"/>
    </source>
</evidence>
<feature type="signal peptide" evidence="2">
    <location>
        <begin position="1"/>
        <end position="15"/>
    </location>
</feature>
<feature type="compositionally biased region" description="Basic and acidic residues" evidence="1">
    <location>
        <begin position="128"/>
        <end position="141"/>
    </location>
</feature>
<keyword evidence="2" id="KW-0732">Signal</keyword>
<dbReference type="Proteomes" id="UP001363151">
    <property type="component" value="Unassembled WGS sequence"/>
</dbReference>
<feature type="region of interest" description="Disordered" evidence="1">
    <location>
        <begin position="121"/>
        <end position="173"/>
    </location>
</feature>
<feature type="compositionally biased region" description="Basic and acidic residues" evidence="1">
    <location>
        <begin position="148"/>
        <end position="160"/>
    </location>
</feature>
<sequence length="216" mass="24884">MRLALLLVASALVAGKKTRREKKPKRPHAGRQHDPGPKDPRFAPEEERFRPKKPDEAPSPEEIKKMRDARRDKDRARDRAGHSKHSAEQHRAEDKRMHEMWCVGDRVDSITCVQHEMRMLHRSIPETSKPEDPPEDRAEKARVHRERTKAERARLHEKRQAIKAAQAGDAKDVARDEDFAMREAFCADNAETKLCSVWAKTKKARAEREAKTADAL</sequence>
<evidence type="ECO:0000256" key="1">
    <source>
        <dbReference type="SAM" id="MobiDB-lite"/>
    </source>
</evidence>
<protein>
    <recommendedName>
        <fullName evidence="5">RxLR effector protein</fullName>
    </recommendedName>
</protein>
<proteinExistence type="predicted"/>
<comment type="caution">
    <text evidence="3">The sequence shown here is derived from an EMBL/GenBank/DDBJ whole genome shotgun (WGS) entry which is preliminary data.</text>
</comment>
<accession>A0ABR1FGV0</accession>
<name>A0ABR1FGV0_AURAN</name>
<feature type="compositionally biased region" description="Basic residues" evidence="1">
    <location>
        <begin position="16"/>
        <end position="30"/>
    </location>
</feature>
<evidence type="ECO:0000313" key="4">
    <source>
        <dbReference type="Proteomes" id="UP001363151"/>
    </source>
</evidence>
<keyword evidence="4" id="KW-1185">Reference proteome</keyword>
<evidence type="ECO:0008006" key="5">
    <source>
        <dbReference type="Google" id="ProtNLM"/>
    </source>
</evidence>